<reference evidence="9" key="1">
    <citation type="journal article" date="2011" name="Nat. Genet.">
        <title>The genome of the mesopolyploid crop species Brassica rapa.</title>
        <authorList>
            <consortium name="Brassica rapa Genome Sequencing Project Consortium"/>
            <person name="Wang X."/>
            <person name="Wang H."/>
            <person name="Wang J."/>
            <person name="Sun R."/>
            <person name="Wu J."/>
            <person name="Liu S."/>
            <person name="Bai Y."/>
            <person name="Mun J.H."/>
            <person name="Bancroft I."/>
            <person name="Cheng F."/>
            <person name="Huang S."/>
            <person name="Li X."/>
            <person name="Hua W."/>
            <person name="Wang J."/>
            <person name="Wang X."/>
            <person name="Freeling M."/>
            <person name="Pires J.C."/>
            <person name="Paterson A.H."/>
            <person name="Chalhoub B."/>
            <person name="Wang B."/>
            <person name="Hayward A."/>
            <person name="Sharpe A.G."/>
            <person name="Park B.S."/>
            <person name="Weisshaar B."/>
            <person name="Liu B."/>
            <person name="Li B."/>
            <person name="Liu B."/>
            <person name="Tong C."/>
            <person name="Song C."/>
            <person name="Duran C."/>
            <person name="Peng C."/>
            <person name="Geng C."/>
            <person name="Koh C."/>
            <person name="Lin C."/>
            <person name="Edwards D."/>
            <person name="Mu D."/>
            <person name="Shen D."/>
            <person name="Soumpourou E."/>
            <person name="Li F."/>
            <person name="Fraser F."/>
            <person name="Conant G."/>
            <person name="Lassalle G."/>
            <person name="King G.J."/>
            <person name="Bonnema G."/>
            <person name="Tang H."/>
            <person name="Wang H."/>
            <person name="Belcram H."/>
            <person name="Zhou H."/>
            <person name="Hirakawa H."/>
            <person name="Abe H."/>
            <person name="Guo H."/>
            <person name="Wang H."/>
            <person name="Jin H."/>
            <person name="Parkin I.A."/>
            <person name="Batley J."/>
            <person name="Kim J.S."/>
            <person name="Just J."/>
            <person name="Li J."/>
            <person name="Xu J."/>
            <person name="Deng J."/>
            <person name="Kim J.A."/>
            <person name="Li J."/>
            <person name="Yu J."/>
            <person name="Meng J."/>
            <person name="Wang J."/>
            <person name="Min J."/>
            <person name="Poulain J."/>
            <person name="Wang J."/>
            <person name="Hatakeyama K."/>
            <person name="Wu K."/>
            <person name="Wang L."/>
            <person name="Fang L."/>
            <person name="Trick M."/>
            <person name="Links M.G."/>
            <person name="Zhao M."/>
            <person name="Jin M."/>
            <person name="Ramchiary N."/>
            <person name="Drou N."/>
            <person name="Berkman P.J."/>
            <person name="Cai Q."/>
            <person name="Huang Q."/>
            <person name="Li R."/>
            <person name="Tabata S."/>
            <person name="Cheng S."/>
            <person name="Zhang S."/>
            <person name="Zhang S."/>
            <person name="Huang S."/>
            <person name="Sato S."/>
            <person name="Sun S."/>
            <person name="Kwon S.J."/>
            <person name="Choi S.R."/>
            <person name="Lee T.H."/>
            <person name="Fan W."/>
            <person name="Zhao X."/>
            <person name="Tan X."/>
            <person name="Xu X."/>
            <person name="Wang Y."/>
            <person name="Qiu Y."/>
            <person name="Yin Y."/>
            <person name="Li Y."/>
            <person name="Du Y."/>
            <person name="Liao Y."/>
            <person name="Lim Y."/>
            <person name="Narusaka Y."/>
            <person name="Wang Y."/>
            <person name="Wang Z."/>
            <person name="Li Z."/>
            <person name="Wang Z."/>
            <person name="Xiong Z."/>
            <person name="Zhang Z."/>
        </authorList>
    </citation>
    <scope>NUCLEOTIDE SEQUENCE [LARGE SCALE GENOMIC DNA]</scope>
    <source>
        <strain evidence="9">cv. Chiifu-401-42</strain>
    </source>
</reference>
<reference evidence="8" key="4">
    <citation type="submission" date="2023-03" db="UniProtKB">
        <authorList>
            <consortium name="EnsemblPlants"/>
        </authorList>
    </citation>
    <scope>IDENTIFICATION</scope>
    <source>
        <strain evidence="8">cv. Chiifu-401-42</strain>
    </source>
</reference>
<evidence type="ECO:0000313" key="9">
    <source>
        <dbReference type="Proteomes" id="UP000011750"/>
    </source>
</evidence>
<evidence type="ECO:0000256" key="3">
    <source>
        <dbReference type="ARBA" id="ARBA00022471"/>
    </source>
</evidence>
<sequence length="138" mass="15778">MKNLIFFVSVTAMYVGLSEALPPTKDCNDRTIEFQNKLGPGKILGYSCDWVTRRNFPRNGTLKFNEKYVYDGATNVPKWSCFLRAKGLYYPLIVELSPPTPPCNNGLRSWIVKSDGIYFERNGKKPMKLVGRWKSGPY</sequence>
<evidence type="ECO:0000256" key="4">
    <source>
        <dbReference type="ARBA" id="ARBA00022525"/>
    </source>
</evidence>
<comment type="subcellular location">
    <subcellularLocation>
        <location evidence="1">Secreted</location>
    </subcellularLocation>
</comment>
<protein>
    <submittedName>
        <fullName evidence="7 8">Uncharacterized protein</fullName>
    </submittedName>
</protein>
<dbReference type="EnsemblPlants" id="Bra016369.1">
    <property type="protein sequence ID" value="Bra016369.1-P"/>
    <property type="gene ID" value="Bra016369"/>
</dbReference>
<dbReference type="EMBL" id="LR031575">
    <property type="protein sequence ID" value="VDD06875.1"/>
    <property type="molecule type" value="Genomic_DNA"/>
</dbReference>
<keyword evidence="4" id="KW-0964">Secreted</keyword>
<dbReference type="Proteomes" id="UP000011750">
    <property type="component" value="Chromosome A08"/>
</dbReference>
<evidence type="ECO:0000256" key="2">
    <source>
        <dbReference type="ARBA" id="ARBA00005581"/>
    </source>
</evidence>
<keyword evidence="9" id="KW-1185">Reference proteome</keyword>
<keyword evidence="5 6" id="KW-0732">Signal</keyword>
<organism evidence="8 9">
    <name type="scientific">Brassica campestris</name>
    <name type="common">Field mustard</name>
    <dbReference type="NCBI Taxonomy" id="3711"/>
    <lineage>
        <taxon>Eukaryota</taxon>
        <taxon>Viridiplantae</taxon>
        <taxon>Streptophyta</taxon>
        <taxon>Embryophyta</taxon>
        <taxon>Tracheophyta</taxon>
        <taxon>Spermatophyta</taxon>
        <taxon>Magnoliopsida</taxon>
        <taxon>eudicotyledons</taxon>
        <taxon>Gunneridae</taxon>
        <taxon>Pentapetalae</taxon>
        <taxon>rosids</taxon>
        <taxon>malvids</taxon>
        <taxon>Brassicales</taxon>
        <taxon>Brassicaceae</taxon>
        <taxon>Brassiceae</taxon>
        <taxon>Brassica</taxon>
    </lineage>
</organism>
<evidence type="ECO:0000256" key="1">
    <source>
        <dbReference type="ARBA" id="ARBA00004613"/>
    </source>
</evidence>
<dbReference type="OMA" id="RQNIFAN"/>
<dbReference type="Pfam" id="PF05938">
    <property type="entry name" value="Self-incomp_S1"/>
    <property type="match status" value="1"/>
</dbReference>
<evidence type="ECO:0000313" key="8">
    <source>
        <dbReference type="EnsemblPlants" id="Bra016369.1-P"/>
    </source>
</evidence>
<name>M4DIP2_BRACM</name>
<accession>A0A3P6C881</accession>
<keyword evidence="3" id="KW-0713">Self-incompatibility</keyword>
<dbReference type="InParanoid" id="M4DIP2"/>
<gene>
    <name evidence="7" type="ORF">BRAA08T34771Z</name>
</gene>
<evidence type="ECO:0000256" key="5">
    <source>
        <dbReference type="ARBA" id="ARBA00022729"/>
    </source>
</evidence>
<accession>M4DIP2</accession>
<evidence type="ECO:0000313" key="7">
    <source>
        <dbReference type="EMBL" id="VDD06875.1"/>
    </source>
</evidence>
<reference evidence="7" key="3">
    <citation type="submission" date="2018-11" db="EMBL/GenBank/DDBJ databases">
        <authorList>
            <consortium name="Genoscope - CEA"/>
            <person name="William W."/>
        </authorList>
    </citation>
    <scope>NUCLEOTIDE SEQUENCE</scope>
</reference>
<dbReference type="HOGENOM" id="CLU_125658_3_0_1"/>
<dbReference type="GO" id="GO:0060320">
    <property type="term" value="P:rejection of self pollen"/>
    <property type="evidence" value="ECO:0007669"/>
    <property type="project" value="UniProtKB-KW"/>
</dbReference>
<reference evidence="9" key="2">
    <citation type="journal article" date="2018" name="Hortic Res">
        <title>Improved Brassica rapa reference genome by single-molecule sequencing and chromosome conformation capture technologies.</title>
        <authorList>
            <person name="Zhang L."/>
            <person name="Cai X."/>
            <person name="Wu J."/>
            <person name="Liu M."/>
            <person name="Grob S."/>
            <person name="Cheng F."/>
            <person name="Liang J."/>
            <person name="Cai C."/>
            <person name="Liu Z."/>
            <person name="Liu B."/>
            <person name="Wang F."/>
            <person name="Li S."/>
            <person name="Liu F."/>
            <person name="Li X."/>
            <person name="Cheng L."/>
            <person name="Yang W."/>
            <person name="Li M.H."/>
            <person name="Grossniklaus U."/>
            <person name="Zheng H."/>
            <person name="Wang X."/>
        </authorList>
    </citation>
    <scope>NUCLEOTIDE SEQUENCE [LARGE SCALE GENOMIC DNA]</scope>
    <source>
        <strain evidence="9">cv. Chiifu-401-42</strain>
    </source>
</reference>
<proteinExistence type="inferred from homology"/>
<comment type="similarity">
    <text evidence="2">Belongs to the plant self-incompatibility (S1) protein family.</text>
</comment>
<dbReference type="AlphaFoldDB" id="M4DIP2"/>
<feature type="signal peptide" evidence="6">
    <location>
        <begin position="1"/>
        <end position="20"/>
    </location>
</feature>
<dbReference type="InterPro" id="IPR010264">
    <property type="entry name" value="Self-incomp_S1"/>
</dbReference>
<evidence type="ECO:0000256" key="6">
    <source>
        <dbReference type="SAM" id="SignalP"/>
    </source>
</evidence>
<dbReference type="GO" id="GO:0005576">
    <property type="term" value="C:extracellular region"/>
    <property type="evidence" value="ECO:0007669"/>
    <property type="project" value="UniProtKB-SubCell"/>
</dbReference>
<feature type="chain" id="PRO_5042457228" evidence="6">
    <location>
        <begin position="21"/>
        <end position="138"/>
    </location>
</feature>
<dbReference type="Gramene" id="Bra016369.1">
    <property type="protein sequence ID" value="Bra016369.1-P"/>
    <property type="gene ID" value="Bra016369"/>
</dbReference>